<comment type="caution">
    <text evidence="2">The sequence shown here is derived from an EMBL/GenBank/DDBJ whole genome shotgun (WGS) entry which is preliminary data.</text>
</comment>
<dbReference type="OrthoDB" id="416454at2759"/>
<dbReference type="STRING" id="333673.A0A3M0KZS5"/>
<evidence type="ECO:0000256" key="1">
    <source>
        <dbReference type="SAM" id="MobiDB-lite"/>
    </source>
</evidence>
<organism evidence="2 3">
    <name type="scientific">Hirundo rustica rustica</name>
    <dbReference type="NCBI Taxonomy" id="333673"/>
    <lineage>
        <taxon>Eukaryota</taxon>
        <taxon>Metazoa</taxon>
        <taxon>Chordata</taxon>
        <taxon>Craniata</taxon>
        <taxon>Vertebrata</taxon>
        <taxon>Euteleostomi</taxon>
        <taxon>Archelosauria</taxon>
        <taxon>Archosauria</taxon>
        <taxon>Dinosauria</taxon>
        <taxon>Saurischia</taxon>
        <taxon>Theropoda</taxon>
        <taxon>Coelurosauria</taxon>
        <taxon>Aves</taxon>
        <taxon>Neognathae</taxon>
        <taxon>Neoaves</taxon>
        <taxon>Telluraves</taxon>
        <taxon>Australaves</taxon>
        <taxon>Passeriformes</taxon>
        <taxon>Sylvioidea</taxon>
        <taxon>Hirundinidae</taxon>
        <taxon>Hirundo</taxon>
    </lineage>
</organism>
<gene>
    <name evidence="2" type="ORF">DUI87_04708</name>
</gene>
<proteinExistence type="predicted"/>
<protein>
    <submittedName>
        <fullName evidence="2">Uncharacterized protein</fullName>
    </submittedName>
</protein>
<accession>A0A3M0KZS5</accession>
<keyword evidence="3" id="KW-1185">Reference proteome</keyword>
<dbReference type="Proteomes" id="UP000269221">
    <property type="component" value="Unassembled WGS sequence"/>
</dbReference>
<reference evidence="2 3" key="1">
    <citation type="submission" date="2018-07" db="EMBL/GenBank/DDBJ databases">
        <title>A high quality draft genome assembly of the barn swallow (H. rustica rustica).</title>
        <authorList>
            <person name="Formenti G."/>
            <person name="Chiara M."/>
            <person name="Poveda L."/>
            <person name="Francoijs K.-J."/>
            <person name="Bonisoli-Alquati A."/>
            <person name="Canova L."/>
            <person name="Gianfranceschi L."/>
            <person name="Horner D.S."/>
            <person name="Saino N."/>
        </authorList>
    </citation>
    <scope>NUCLEOTIDE SEQUENCE [LARGE SCALE GENOMIC DNA]</scope>
    <source>
        <strain evidence="2">Chelidonia</strain>
        <tissue evidence="2">Blood</tissue>
    </source>
</reference>
<evidence type="ECO:0000313" key="3">
    <source>
        <dbReference type="Proteomes" id="UP000269221"/>
    </source>
</evidence>
<dbReference type="AlphaFoldDB" id="A0A3M0KZS5"/>
<sequence length="191" mass="21072">MFQSQVQFNSHSLLTFSPKDLQPPQGTVCDPWGSYIHHAQEFDKPAFDITSHRTLLEKPATHGLDWCSLLGKTWLDIQSQGVVVTGVPSSWGCHQWRFPGLSLFNVFTDDLDKDIEGTLSKFTASIKLGRSVGVLEGRKALQGDLDRLDQRAEVQQGQESGPAHGSQNPQASLQAGGCPVEKHLWVLLSTH</sequence>
<name>A0A3M0KZS5_HIRRU</name>
<feature type="region of interest" description="Disordered" evidence="1">
    <location>
        <begin position="151"/>
        <end position="175"/>
    </location>
</feature>
<evidence type="ECO:0000313" key="2">
    <source>
        <dbReference type="EMBL" id="RMC18812.1"/>
    </source>
</evidence>
<dbReference type="EMBL" id="QRBI01000096">
    <property type="protein sequence ID" value="RMC18812.1"/>
    <property type="molecule type" value="Genomic_DNA"/>
</dbReference>
<feature type="compositionally biased region" description="Polar residues" evidence="1">
    <location>
        <begin position="153"/>
        <end position="173"/>
    </location>
</feature>